<evidence type="ECO:0000256" key="1">
    <source>
        <dbReference type="ARBA" id="ARBA00006745"/>
    </source>
</evidence>
<gene>
    <name evidence="4" type="ORF">KPL81_18795</name>
</gene>
<comment type="similarity">
    <text evidence="1">Belongs to the metallo-dependent hydrolases superfamily. ATZ/TRZ family.</text>
</comment>
<name>A0ABS6ZSY5_9GAMM</name>
<dbReference type="Proteomes" id="UP000769617">
    <property type="component" value="Unassembled WGS sequence"/>
</dbReference>
<evidence type="ECO:0000313" key="5">
    <source>
        <dbReference type="Proteomes" id="UP000769617"/>
    </source>
</evidence>
<dbReference type="PANTHER" id="PTHR43794">
    <property type="entry name" value="AMINOHYDROLASE SSNA-RELATED"/>
    <property type="match status" value="1"/>
</dbReference>
<dbReference type="EMBL" id="JAHYCA010000008">
    <property type="protein sequence ID" value="MBW6393202.1"/>
    <property type="molecule type" value="Genomic_DNA"/>
</dbReference>
<evidence type="ECO:0000259" key="3">
    <source>
        <dbReference type="Pfam" id="PF01979"/>
    </source>
</evidence>
<dbReference type="InterPro" id="IPR011059">
    <property type="entry name" value="Metal-dep_hydrolase_composite"/>
</dbReference>
<sequence length="493" mass="52738">MHTSLQVRDTVGQGTLTPEIFYADTLLLLPEEVLLESGCAKHKAVLIADGKFAEIDRREALLARHPELTPIELPGKLLMPGFIDTHHHLTQSLGKSLVFGEPSEIFKRIWVPLEASLDEQTLYLSAKLAALEALRGGFTTAVDAGTRASAEIGSIAKAAEETGLRCVLGYICNDLGGKESTQDGTAIRREAERHLARWAGHALVAPSLAVSIPEVASDAMLHDVAALCAESGAIFQTHINEHLQAVERSLVARRQRPLEQLHAVGALGPQTLVAHATLVTPTELNLLRDTGTAVAFNPVASAWKGNAVAPALQMAALGIRFGLGTDGTRSDAFRLMDAAETSQRLTVGLATGDSSCGGGWLWLEHATRAGADAAGLKGQTGEIAPGLAADFLLVDLDVPEMTPSWDRPWELVRYANRDQIEAVFTNGRLRLWQGWPVDWDASALLAEVREAAGAAVQRAPIYRVHPPSSKHRAMTQGSLEIDTALATGAVYSS</sequence>
<dbReference type="Gene3D" id="2.30.40.10">
    <property type="entry name" value="Urease, subunit C, domain 1"/>
    <property type="match status" value="1"/>
</dbReference>
<reference evidence="4 5" key="1">
    <citation type="submission" date="2021-07" db="EMBL/GenBank/DDBJ databases">
        <authorList>
            <person name="So Y."/>
        </authorList>
    </citation>
    <scope>NUCLEOTIDE SEQUENCE [LARGE SCALE GENOMIC DNA]</scope>
    <source>
        <strain evidence="4 5">Y3S6</strain>
    </source>
</reference>
<dbReference type="InterPro" id="IPR050287">
    <property type="entry name" value="MTA/SAH_deaminase"/>
</dbReference>
<dbReference type="RefSeq" id="WP_219793439.1">
    <property type="nucleotide sequence ID" value="NZ_JAHYCA010000008.1"/>
</dbReference>
<proteinExistence type="inferred from homology"/>
<dbReference type="InterPro" id="IPR032466">
    <property type="entry name" value="Metal_Hydrolase"/>
</dbReference>
<dbReference type="InterPro" id="IPR006680">
    <property type="entry name" value="Amidohydro-rel"/>
</dbReference>
<keyword evidence="2" id="KW-0378">Hydrolase</keyword>
<protein>
    <submittedName>
        <fullName evidence="4">Amidohydrolase family protein</fullName>
    </submittedName>
</protein>
<evidence type="ECO:0000313" key="4">
    <source>
        <dbReference type="EMBL" id="MBW6393202.1"/>
    </source>
</evidence>
<dbReference type="Pfam" id="PF01979">
    <property type="entry name" value="Amidohydro_1"/>
    <property type="match status" value="1"/>
</dbReference>
<dbReference type="Gene3D" id="3.20.20.140">
    <property type="entry name" value="Metal-dependent hydrolases"/>
    <property type="match status" value="1"/>
</dbReference>
<keyword evidence="5" id="KW-1185">Reference proteome</keyword>
<accession>A0ABS6ZSY5</accession>
<dbReference type="SUPFAM" id="SSF51338">
    <property type="entry name" value="Composite domain of metallo-dependent hydrolases"/>
    <property type="match status" value="2"/>
</dbReference>
<feature type="domain" description="Amidohydrolase-related" evidence="3">
    <location>
        <begin position="78"/>
        <end position="428"/>
    </location>
</feature>
<dbReference type="PANTHER" id="PTHR43794:SF11">
    <property type="entry name" value="AMIDOHYDROLASE-RELATED DOMAIN-CONTAINING PROTEIN"/>
    <property type="match status" value="1"/>
</dbReference>
<evidence type="ECO:0000256" key="2">
    <source>
        <dbReference type="ARBA" id="ARBA00022801"/>
    </source>
</evidence>
<comment type="caution">
    <text evidence="4">The sequence shown here is derived from an EMBL/GenBank/DDBJ whole genome shotgun (WGS) entry which is preliminary data.</text>
</comment>
<organism evidence="4 5">
    <name type="scientific">Billgrantia antri</name>
    <dbReference type="NCBI Taxonomy" id="2846777"/>
    <lineage>
        <taxon>Bacteria</taxon>
        <taxon>Pseudomonadati</taxon>
        <taxon>Pseudomonadota</taxon>
        <taxon>Gammaproteobacteria</taxon>
        <taxon>Oceanospirillales</taxon>
        <taxon>Halomonadaceae</taxon>
        <taxon>Billgrantia</taxon>
    </lineage>
</organism>
<dbReference type="SUPFAM" id="SSF51556">
    <property type="entry name" value="Metallo-dependent hydrolases"/>
    <property type="match status" value="1"/>
</dbReference>